<organism evidence="2 3">
    <name type="scientific">Streptomyces synnematoformans</name>
    <dbReference type="NCBI Taxonomy" id="415721"/>
    <lineage>
        <taxon>Bacteria</taxon>
        <taxon>Bacillati</taxon>
        <taxon>Actinomycetota</taxon>
        <taxon>Actinomycetes</taxon>
        <taxon>Kitasatosporales</taxon>
        <taxon>Streptomycetaceae</taxon>
        <taxon>Streptomyces</taxon>
    </lineage>
</organism>
<keyword evidence="3" id="KW-1185">Reference proteome</keyword>
<gene>
    <name evidence="2" type="ORF">GCM10009802_04860</name>
</gene>
<dbReference type="RefSeq" id="WP_344287357.1">
    <property type="nucleotide sequence ID" value="NZ_BAAAPF010000004.1"/>
</dbReference>
<evidence type="ECO:0000313" key="3">
    <source>
        <dbReference type="Proteomes" id="UP001500443"/>
    </source>
</evidence>
<reference evidence="2 3" key="1">
    <citation type="journal article" date="2019" name="Int. J. Syst. Evol. Microbiol.">
        <title>The Global Catalogue of Microorganisms (GCM) 10K type strain sequencing project: providing services to taxonomists for standard genome sequencing and annotation.</title>
        <authorList>
            <consortium name="The Broad Institute Genomics Platform"/>
            <consortium name="The Broad Institute Genome Sequencing Center for Infectious Disease"/>
            <person name="Wu L."/>
            <person name="Ma J."/>
        </authorList>
    </citation>
    <scope>NUCLEOTIDE SEQUENCE [LARGE SCALE GENOMIC DNA]</scope>
    <source>
        <strain evidence="2 3">JCM 15481</strain>
    </source>
</reference>
<evidence type="ECO:0000256" key="1">
    <source>
        <dbReference type="SAM" id="MobiDB-lite"/>
    </source>
</evidence>
<proteinExistence type="predicted"/>
<dbReference type="Proteomes" id="UP001500443">
    <property type="component" value="Unassembled WGS sequence"/>
</dbReference>
<evidence type="ECO:0000313" key="2">
    <source>
        <dbReference type="EMBL" id="GAA2108823.1"/>
    </source>
</evidence>
<protein>
    <submittedName>
        <fullName evidence="2">Uncharacterized protein</fullName>
    </submittedName>
</protein>
<name>A0ABN2XEP2_9ACTN</name>
<dbReference type="EMBL" id="BAAAPF010000004">
    <property type="protein sequence ID" value="GAA2108823.1"/>
    <property type="molecule type" value="Genomic_DNA"/>
</dbReference>
<comment type="caution">
    <text evidence="2">The sequence shown here is derived from an EMBL/GenBank/DDBJ whole genome shotgun (WGS) entry which is preliminary data.</text>
</comment>
<sequence length="118" mass="12423">MTDHFPRSDASASPDGPTPPCAPCGARKPGWEHGPAIGSHRIPCTLAAGHDGDHRDGLGQTWPPSHMPPLDTARQVARRILAHYRGINPHDSRAVVEAFAATTAALATLLDALDGELP</sequence>
<feature type="region of interest" description="Disordered" evidence="1">
    <location>
        <begin position="1"/>
        <end position="69"/>
    </location>
</feature>
<accession>A0ABN2XEP2</accession>